<feature type="transmembrane region" description="Helical" evidence="8">
    <location>
        <begin position="319"/>
        <end position="348"/>
    </location>
</feature>
<feature type="transmembrane region" description="Helical" evidence="8">
    <location>
        <begin position="118"/>
        <end position="143"/>
    </location>
</feature>
<dbReference type="STRING" id="604354.TSIB_0642"/>
<dbReference type="AlphaFoldDB" id="C6A262"/>
<keyword evidence="6 8" id="KW-0472">Membrane</keyword>
<evidence type="ECO:0000256" key="1">
    <source>
        <dbReference type="ARBA" id="ARBA00004141"/>
    </source>
</evidence>
<feature type="transmembrane region" description="Helical" evidence="8">
    <location>
        <begin position="368"/>
        <end position="386"/>
    </location>
</feature>
<dbReference type="PANTHER" id="PTHR48086:SF7">
    <property type="entry name" value="SODIUM-SOLUTE SYMPORTER-RELATED"/>
    <property type="match status" value="1"/>
</dbReference>
<dbReference type="HOGENOM" id="CLU_018808_15_3_2"/>
<dbReference type="PANTHER" id="PTHR48086">
    <property type="entry name" value="SODIUM/PROLINE SYMPORTER-RELATED"/>
    <property type="match status" value="1"/>
</dbReference>
<dbReference type="Pfam" id="PF00474">
    <property type="entry name" value="SSF"/>
    <property type="match status" value="1"/>
</dbReference>
<dbReference type="InterPro" id="IPR038377">
    <property type="entry name" value="Na/Glc_symporter_sf"/>
</dbReference>
<dbReference type="InterPro" id="IPR001734">
    <property type="entry name" value="Na/solute_symporter"/>
</dbReference>
<feature type="transmembrane region" description="Helical" evidence="8">
    <location>
        <begin position="237"/>
        <end position="260"/>
    </location>
</feature>
<feature type="transmembrane region" description="Helical" evidence="8">
    <location>
        <begin position="422"/>
        <end position="440"/>
    </location>
</feature>
<evidence type="ECO:0000256" key="3">
    <source>
        <dbReference type="ARBA" id="ARBA00022448"/>
    </source>
</evidence>
<evidence type="ECO:0000313" key="9">
    <source>
        <dbReference type="EMBL" id="ACS89707.1"/>
    </source>
</evidence>
<sequence>MEITIQFIIVIVYFVLIIGLGVFAKKFVKSSRDILVAGRNLGLALTTVAIAAEWLGGTSTVAVGQWAFKYGISPIWYNISTSFGMFLFGLTWAALYHKMKVYTIPEMIERVYDRRTRLTSAAFFIIAYLLLSAVQIGAIGALFSGALRMDINTAIIIAGLGITIYTLAGGMYSVALTNFVHVFVIWIGIGAAYLFYMSKVGWYDGIARALDQWVAQGAITLTSEKALDPFGMGYSTVLAWILGGITGTFAAQASVQPIFAAKDWKTAKRAALLTPLIVAPLGILVTSIVLATIALHGNYVGTDTRLAFPLALMMIPNPILSGITMAGVFAAIASTEAPILLGMATMFVRDIYHTKLRPKADDDEIVKVTRLGTFIAGIISIIMALAIKELPIATYVNYAMRGSVFILLALAIYWAKPSPKAAIISIYSALITAGIWYAYYMQNKAYPYGIHIVYATTVISFVVAILATYLVPGGKRDTTPEELLVPPEENV</sequence>
<feature type="transmembrane region" description="Helical" evidence="8">
    <location>
        <begin position="398"/>
        <end position="415"/>
    </location>
</feature>
<feature type="transmembrane region" description="Helical" evidence="8">
    <location>
        <begin position="149"/>
        <end position="168"/>
    </location>
</feature>
<dbReference type="Gene3D" id="1.20.1730.10">
    <property type="entry name" value="Sodium/glucose cotransporter"/>
    <property type="match status" value="1"/>
</dbReference>
<keyword evidence="10" id="KW-1185">Reference proteome</keyword>
<comment type="similarity">
    <text evidence="2 7">Belongs to the sodium:solute symporter (SSF) (TC 2.A.21) family.</text>
</comment>
<dbReference type="GeneID" id="8095630"/>
<feature type="transmembrane region" description="Helical" evidence="8">
    <location>
        <begin position="75"/>
        <end position="97"/>
    </location>
</feature>
<dbReference type="InterPro" id="IPR050277">
    <property type="entry name" value="Sodium:Solute_Symporter"/>
</dbReference>
<evidence type="ECO:0000256" key="4">
    <source>
        <dbReference type="ARBA" id="ARBA00022692"/>
    </source>
</evidence>
<dbReference type="CDD" id="cd10322">
    <property type="entry name" value="SLC5sbd"/>
    <property type="match status" value="1"/>
</dbReference>
<dbReference type="eggNOG" id="arCOG01316">
    <property type="taxonomic scope" value="Archaea"/>
</dbReference>
<proteinExistence type="inferred from homology"/>
<feature type="transmembrane region" description="Helical" evidence="8">
    <location>
        <begin position="175"/>
        <end position="196"/>
    </location>
</feature>
<dbReference type="GO" id="GO:0022857">
    <property type="term" value="F:transmembrane transporter activity"/>
    <property type="evidence" value="ECO:0007669"/>
    <property type="project" value="InterPro"/>
</dbReference>
<dbReference type="Proteomes" id="UP000009079">
    <property type="component" value="Chromosome"/>
</dbReference>
<evidence type="ECO:0000256" key="6">
    <source>
        <dbReference type="ARBA" id="ARBA00023136"/>
    </source>
</evidence>
<gene>
    <name evidence="9" type="ordered locus">TSIB_0642</name>
</gene>
<evidence type="ECO:0000256" key="2">
    <source>
        <dbReference type="ARBA" id="ARBA00006434"/>
    </source>
</evidence>
<dbReference type="GO" id="GO:0005886">
    <property type="term" value="C:plasma membrane"/>
    <property type="evidence" value="ECO:0007669"/>
    <property type="project" value="TreeGrafter"/>
</dbReference>
<keyword evidence="3" id="KW-0813">Transport</keyword>
<organism evidence="9 10">
    <name type="scientific">Thermococcus sibiricus (strain DSM 12597 / MM 739)</name>
    <dbReference type="NCBI Taxonomy" id="604354"/>
    <lineage>
        <taxon>Archaea</taxon>
        <taxon>Methanobacteriati</taxon>
        <taxon>Methanobacteriota</taxon>
        <taxon>Thermococci</taxon>
        <taxon>Thermococcales</taxon>
        <taxon>Thermococcaceae</taxon>
        <taxon>Thermococcus</taxon>
    </lineage>
</organism>
<dbReference type="RefSeq" id="WP_015848927.1">
    <property type="nucleotide sequence ID" value="NC_012883.1"/>
</dbReference>
<keyword evidence="5 8" id="KW-1133">Transmembrane helix</keyword>
<accession>C6A262</accession>
<feature type="transmembrane region" description="Helical" evidence="8">
    <location>
        <begin position="6"/>
        <end position="24"/>
    </location>
</feature>
<dbReference type="PROSITE" id="PS50283">
    <property type="entry name" value="NA_SOLUT_SYMP_3"/>
    <property type="match status" value="1"/>
</dbReference>
<evidence type="ECO:0000256" key="7">
    <source>
        <dbReference type="RuleBase" id="RU362091"/>
    </source>
</evidence>
<dbReference type="KEGG" id="tsi:TSIB_0642"/>
<dbReference type="OrthoDB" id="9779at2157"/>
<feature type="transmembrane region" description="Helical" evidence="8">
    <location>
        <begin position="272"/>
        <end position="299"/>
    </location>
</feature>
<evidence type="ECO:0000256" key="8">
    <source>
        <dbReference type="SAM" id="Phobius"/>
    </source>
</evidence>
<evidence type="ECO:0000256" key="5">
    <source>
        <dbReference type="ARBA" id="ARBA00022989"/>
    </source>
</evidence>
<dbReference type="EMBL" id="CP001463">
    <property type="protein sequence ID" value="ACS89707.1"/>
    <property type="molecule type" value="Genomic_DNA"/>
</dbReference>
<protein>
    <submittedName>
        <fullName evidence="9">Putative sodium:solute symport protein</fullName>
    </submittedName>
</protein>
<reference evidence="9 10" key="1">
    <citation type="journal article" date="2009" name="Appl. Environ. Microbiol.">
        <title>Metabolic versatility and indigenous origin of the archaeon Thermococcus sibiricus, isolated from a siberian oil reservoir, as revealed by genome analysis.</title>
        <authorList>
            <person name="Mardanov A.V."/>
            <person name="Ravin N.V."/>
            <person name="Svetlitchnyi V.A."/>
            <person name="Beletsky A.V."/>
            <person name="Miroshnichenko M.L."/>
            <person name="Bonch-Osmolovskaya E.A."/>
            <person name="Skryabin K.G."/>
        </authorList>
    </citation>
    <scope>NUCLEOTIDE SEQUENCE [LARGE SCALE GENOMIC DNA]</scope>
    <source>
        <strain evidence="10">DSM 12597 / MM 739</strain>
    </source>
</reference>
<comment type="subcellular location">
    <subcellularLocation>
        <location evidence="1">Membrane</location>
        <topology evidence="1">Multi-pass membrane protein</topology>
    </subcellularLocation>
</comment>
<keyword evidence="4 8" id="KW-0812">Transmembrane</keyword>
<feature type="transmembrane region" description="Helical" evidence="8">
    <location>
        <begin position="36"/>
        <end position="55"/>
    </location>
</feature>
<feature type="transmembrane region" description="Helical" evidence="8">
    <location>
        <begin position="452"/>
        <end position="471"/>
    </location>
</feature>
<evidence type="ECO:0000313" key="10">
    <source>
        <dbReference type="Proteomes" id="UP000009079"/>
    </source>
</evidence>
<name>C6A262_THESM</name>